<dbReference type="AlphaFoldDB" id="A0A816CVB4"/>
<evidence type="ECO:0000313" key="3">
    <source>
        <dbReference type="Proteomes" id="UP000663829"/>
    </source>
</evidence>
<dbReference type="EMBL" id="CAJOBC010109789">
    <property type="protein sequence ID" value="CAF4520976.1"/>
    <property type="molecule type" value="Genomic_DNA"/>
</dbReference>
<dbReference type="EMBL" id="CAJNOQ010042278">
    <property type="protein sequence ID" value="CAF1626603.1"/>
    <property type="molecule type" value="Genomic_DNA"/>
</dbReference>
<accession>A0A816CVB4</accession>
<dbReference type="Proteomes" id="UP000681722">
    <property type="component" value="Unassembled WGS sequence"/>
</dbReference>
<organism evidence="1 3">
    <name type="scientific">Didymodactylos carnosus</name>
    <dbReference type="NCBI Taxonomy" id="1234261"/>
    <lineage>
        <taxon>Eukaryota</taxon>
        <taxon>Metazoa</taxon>
        <taxon>Spiralia</taxon>
        <taxon>Gnathifera</taxon>
        <taxon>Rotifera</taxon>
        <taxon>Eurotatoria</taxon>
        <taxon>Bdelloidea</taxon>
        <taxon>Philodinida</taxon>
        <taxon>Philodinidae</taxon>
        <taxon>Didymodactylos</taxon>
    </lineage>
</organism>
<evidence type="ECO:0000313" key="2">
    <source>
        <dbReference type="EMBL" id="CAF4520976.1"/>
    </source>
</evidence>
<comment type="caution">
    <text evidence="1">The sequence shown here is derived from an EMBL/GenBank/DDBJ whole genome shotgun (WGS) entry which is preliminary data.</text>
</comment>
<gene>
    <name evidence="1" type="ORF">GPM918_LOCUS44073</name>
    <name evidence="2" type="ORF">SRO942_LOCUS45764</name>
</gene>
<keyword evidence="3" id="KW-1185">Reference proteome</keyword>
<reference evidence="1" key="1">
    <citation type="submission" date="2021-02" db="EMBL/GenBank/DDBJ databases">
        <authorList>
            <person name="Nowell W R."/>
        </authorList>
    </citation>
    <scope>NUCLEOTIDE SEQUENCE</scope>
</reference>
<sequence>MTFGGSEDVIRNQLVELNLNMYNKVKNKFYFQASSSNPSVEQRVENPSSLMDSSTIILNQTLSAPPQENANTVLSYSIVDS</sequence>
<name>A0A816CVB4_9BILA</name>
<evidence type="ECO:0000313" key="1">
    <source>
        <dbReference type="EMBL" id="CAF1626603.1"/>
    </source>
</evidence>
<feature type="non-terminal residue" evidence="1">
    <location>
        <position position="1"/>
    </location>
</feature>
<protein>
    <submittedName>
        <fullName evidence="1">Uncharacterized protein</fullName>
    </submittedName>
</protein>
<dbReference type="Proteomes" id="UP000663829">
    <property type="component" value="Unassembled WGS sequence"/>
</dbReference>
<proteinExistence type="predicted"/>